<organism evidence="2 3">
    <name type="scientific">Anoxybacillus andreesenii</name>
    <dbReference type="NCBI Taxonomy" id="1325932"/>
    <lineage>
        <taxon>Bacteria</taxon>
        <taxon>Bacillati</taxon>
        <taxon>Bacillota</taxon>
        <taxon>Bacilli</taxon>
        <taxon>Bacillales</taxon>
        <taxon>Anoxybacillaceae</taxon>
        <taxon>Anoxybacillus</taxon>
    </lineage>
</organism>
<dbReference type="Proteomes" id="UP001231362">
    <property type="component" value="Unassembled WGS sequence"/>
</dbReference>
<keyword evidence="1" id="KW-1133">Transmembrane helix</keyword>
<dbReference type="EMBL" id="JAUSTU010000014">
    <property type="protein sequence ID" value="MDQ0156656.1"/>
    <property type="molecule type" value="Genomic_DNA"/>
</dbReference>
<dbReference type="InterPro" id="IPR054229">
    <property type="entry name" value="DUF6954"/>
</dbReference>
<reference evidence="2 3" key="1">
    <citation type="submission" date="2023-07" db="EMBL/GenBank/DDBJ databases">
        <title>Genomic Encyclopedia of Type Strains, Phase IV (KMG-IV): sequencing the most valuable type-strain genomes for metagenomic binning, comparative biology and taxonomic classification.</title>
        <authorList>
            <person name="Goeker M."/>
        </authorList>
    </citation>
    <scope>NUCLEOTIDE SEQUENCE [LARGE SCALE GENOMIC DNA]</scope>
    <source>
        <strain evidence="2 3">DSM 23948</strain>
    </source>
</reference>
<proteinExistence type="predicted"/>
<protein>
    <submittedName>
        <fullName evidence="2">F0F1-type ATP synthase membrane subunit b/b</fullName>
    </submittedName>
</protein>
<evidence type="ECO:0000313" key="2">
    <source>
        <dbReference type="EMBL" id="MDQ0156656.1"/>
    </source>
</evidence>
<dbReference type="Pfam" id="PF22268">
    <property type="entry name" value="DUF6954"/>
    <property type="match status" value="1"/>
</dbReference>
<evidence type="ECO:0000256" key="1">
    <source>
        <dbReference type="SAM" id="Phobius"/>
    </source>
</evidence>
<sequence length="61" mass="6714">MKGIVHVLFACFYVLVAYFGVGPILLADGSMKERLLTSLIVLVVFVVLIVIHRALAKKLSK</sequence>
<name>A0ABT9V6T0_9BACL</name>
<dbReference type="RefSeq" id="WP_307151162.1">
    <property type="nucleotide sequence ID" value="NZ_JAUSTU010000014.1"/>
</dbReference>
<keyword evidence="1" id="KW-0472">Membrane</keyword>
<comment type="caution">
    <text evidence="2">The sequence shown here is derived from an EMBL/GenBank/DDBJ whole genome shotgun (WGS) entry which is preliminary data.</text>
</comment>
<accession>A0ABT9V6T0</accession>
<evidence type="ECO:0000313" key="3">
    <source>
        <dbReference type="Proteomes" id="UP001231362"/>
    </source>
</evidence>
<gene>
    <name evidence="2" type="ORF">J2S07_002977</name>
</gene>
<keyword evidence="1" id="KW-0812">Transmembrane</keyword>
<feature type="transmembrane region" description="Helical" evidence="1">
    <location>
        <begin position="7"/>
        <end position="26"/>
    </location>
</feature>
<keyword evidence="3" id="KW-1185">Reference proteome</keyword>
<feature type="transmembrane region" description="Helical" evidence="1">
    <location>
        <begin position="38"/>
        <end position="56"/>
    </location>
</feature>